<dbReference type="InterPro" id="IPR006149">
    <property type="entry name" value="EB_dom"/>
</dbReference>
<evidence type="ECO:0000313" key="4">
    <source>
        <dbReference type="EnsemblMetazoa" id="ACOM034426-PA.1"/>
    </source>
</evidence>
<protein>
    <recommendedName>
        <fullName evidence="3">EB domain-containing protein</fullName>
    </recommendedName>
</protein>
<dbReference type="AlphaFoldDB" id="A0A8W7PNB7"/>
<evidence type="ECO:0000256" key="2">
    <source>
        <dbReference type="SAM" id="SignalP"/>
    </source>
</evidence>
<dbReference type="Proteomes" id="UP000075882">
    <property type="component" value="Unassembled WGS sequence"/>
</dbReference>
<accession>A0A8W7PNB7</accession>
<dbReference type="PANTHER" id="PTHR39069:SF8">
    <property type="entry name" value="FI17111P1"/>
    <property type="match status" value="1"/>
</dbReference>
<feature type="chain" id="PRO_5036448284" description="EB domain-containing protein" evidence="2">
    <location>
        <begin position="21"/>
        <end position="484"/>
    </location>
</feature>
<name>A0A8W7PNB7_ANOCL</name>
<feature type="domain" description="EB" evidence="3">
    <location>
        <begin position="387"/>
        <end position="438"/>
    </location>
</feature>
<dbReference type="PANTHER" id="PTHR39069">
    <property type="entry name" value="ECDYSONE-INDUCIBLE GENE E1, ISOFORM A"/>
    <property type="match status" value="1"/>
</dbReference>
<reference evidence="4" key="1">
    <citation type="submission" date="2022-08" db="UniProtKB">
        <authorList>
            <consortium name="EnsemblMetazoa"/>
        </authorList>
    </citation>
    <scope>IDENTIFICATION</scope>
</reference>
<sequence>MWSSSVTVLLLLICWHGCAGHPLVICFQEQSYDDVTVHGEECLVHQDCDGDNLRCVNQRCTDAAAQTAKSLQDVAIQTSQSLEKPHVEGSPAKAPPVPKTRDAETNTDTAAATKRVQISTKRAAKECERCRKFGDPCVEEGVECPEVPYTVCRMGQCHCREGYYHKEGRCMAELGEYVHDGQYCEPGTQFSNRRCTCRNDQFYDNNMRTCLKSALGINTSCTQQSQCSPYGAAYCPSVSPKRCTCHPYARYDEATELCVAKDGYEAYCERDGDCALANARCSTEKTCVCKPSYYYVNERCKAANGGECETAADCAFEEAVCQSPSVQSEDESVEPAEPKRCSCGKGHYYQSSGNRCLKEAEQYGDECSPLLGELGQCIEDQCQCDENEHHFKDGKCNMKIALDARCSKTSECFVDGDDQDNVECRNSACQCKFDYSPDVERQKCIRPSGKNSSDRPSALKVITLLLTSAAVLITGSALRDAYYG</sequence>
<feature type="signal peptide" evidence="2">
    <location>
        <begin position="1"/>
        <end position="20"/>
    </location>
</feature>
<organism evidence="4">
    <name type="scientific">Anopheles coluzzii</name>
    <name type="common">African malaria mosquito</name>
    <dbReference type="NCBI Taxonomy" id="1518534"/>
    <lineage>
        <taxon>Eukaryota</taxon>
        <taxon>Metazoa</taxon>
        <taxon>Ecdysozoa</taxon>
        <taxon>Arthropoda</taxon>
        <taxon>Hexapoda</taxon>
        <taxon>Insecta</taxon>
        <taxon>Pterygota</taxon>
        <taxon>Neoptera</taxon>
        <taxon>Endopterygota</taxon>
        <taxon>Diptera</taxon>
        <taxon>Nematocera</taxon>
        <taxon>Culicoidea</taxon>
        <taxon>Culicidae</taxon>
        <taxon>Anophelinae</taxon>
        <taxon>Anopheles</taxon>
    </lineage>
</organism>
<dbReference type="VEuPathDB" id="VectorBase:ACON2_041960"/>
<keyword evidence="2" id="KW-0732">Signal</keyword>
<feature type="region of interest" description="Disordered" evidence="1">
    <location>
        <begin position="80"/>
        <end position="110"/>
    </location>
</feature>
<proteinExistence type="predicted"/>
<dbReference type="EnsemblMetazoa" id="ACOM034426-RA">
    <property type="protein sequence ID" value="ACOM034426-PA.1"/>
    <property type="gene ID" value="ACOM034426"/>
</dbReference>
<evidence type="ECO:0000256" key="1">
    <source>
        <dbReference type="SAM" id="MobiDB-lite"/>
    </source>
</evidence>
<evidence type="ECO:0000259" key="3">
    <source>
        <dbReference type="Pfam" id="PF01683"/>
    </source>
</evidence>
<dbReference type="Pfam" id="PF01683">
    <property type="entry name" value="EB"/>
    <property type="match status" value="1"/>
</dbReference>